<dbReference type="Proteomes" id="UP000193862">
    <property type="component" value="Unassembled WGS sequence"/>
</dbReference>
<dbReference type="OrthoDB" id="7658888at2"/>
<proteinExistence type="predicted"/>
<evidence type="ECO:0000313" key="2">
    <source>
        <dbReference type="EMBL" id="SLN35100.1"/>
    </source>
</evidence>
<protein>
    <recommendedName>
        <fullName evidence="4">DUF4177 domain-containing protein</fullName>
    </recommendedName>
</protein>
<keyword evidence="3" id="KW-1185">Reference proteome</keyword>
<dbReference type="RefSeq" id="WP_085835935.1">
    <property type="nucleotide sequence ID" value="NZ_FWFS01000004.1"/>
</dbReference>
<evidence type="ECO:0000313" key="3">
    <source>
        <dbReference type="Proteomes" id="UP000193862"/>
    </source>
</evidence>
<name>A0A1Y5SDE9_9RHOB</name>
<feature type="region of interest" description="Disordered" evidence="1">
    <location>
        <begin position="122"/>
        <end position="142"/>
    </location>
</feature>
<gene>
    <name evidence="2" type="ORF">AQS8620_01189</name>
</gene>
<dbReference type="AlphaFoldDB" id="A0A1Y5SDE9"/>
<accession>A0A1Y5SDE9</accession>
<organism evidence="2 3">
    <name type="scientific">Aquimixticola soesokkakensis</name>
    <dbReference type="NCBI Taxonomy" id="1519096"/>
    <lineage>
        <taxon>Bacteria</taxon>
        <taxon>Pseudomonadati</taxon>
        <taxon>Pseudomonadota</taxon>
        <taxon>Alphaproteobacteria</taxon>
        <taxon>Rhodobacterales</taxon>
        <taxon>Paracoccaceae</taxon>
        <taxon>Aquimixticola</taxon>
    </lineage>
</organism>
<evidence type="ECO:0008006" key="4">
    <source>
        <dbReference type="Google" id="ProtNLM"/>
    </source>
</evidence>
<sequence length="142" mass="15025">MTIEYRVIPAPAKAVKAKGVRPENRFAHTVTAALNEMGREGWEYVRTETLPVEERSGLASKSINQQVLMVFRREVAPRAEVMVHARPDVAANEDAPASAAPVTASKGTEGLGAAAKSLFASRTAQAAPEDAPSLKATPGSDT</sequence>
<reference evidence="2 3" key="1">
    <citation type="submission" date="2017-03" db="EMBL/GenBank/DDBJ databases">
        <authorList>
            <person name="Afonso C.L."/>
            <person name="Miller P.J."/>
            <person name="Scott M.A."/>
            <person name="Spackman E."/>
            <person name="Goraichik I."/>
            <person name="Dimitrov K.M."/>
            <person name="Suarez D.L."/>
            <person name="Swayne D.E."/>
        </authorList>
    </citation>
    <scope>NUCLEOTIDE SEQUENCE [LARGE SCALE GENOMIC DNA]</scope>
    <source>
        <strain evidence="2 3">CECT 8620</strain>
    </source>
</reference>
<evidence type="ECO:0000256" key="1">
    <source>
        <dbReference type="SAM" id="MobiDB-lite"/>
    </source>
</evidence>
<dbReference type="EMBL" id="FWFS01000004">
    <property type="protein sequence ID" value="SLN35100.1"/>
    <property type="molecule type" value="Genomic_DNA"/>
</dbReference>